<evidence type="ECO:0000313" key="14">
    <source>
        <dbReference type="EMBL" id="CAH7671672.1"/>
    </source>
</evidence>
<dbReference type="PANTHER" id="PTHR11540:SF16">
    <property type="entry name" value="MALATE DEHYDROGENASE, MITOCHONDRIAL"/>
    <property type="match status" value="1"/>
</dbReference>
<feature type="domain" description="Lactate/malate dehydrogenase N-terminal" evidence="12">
    <location>
        <begin position="5"/>
        <end position="149"/>
    </location>
</feature>
<evidence type="ECO:0000259" key="12">
    <source>
        <dbReference type="Pfam" id="PF00056"/>
    </source>
</evidence>
<dbReference type="InterPro" id="IPR001236">
    <property type="entry name" value="Lactate/malate_DH_N"/>
</dbReference>
<evidence type="ECO:0000256" key="7">
    <source>
        <dbReference type="ARBA" id="ARBA00048313"/>
    </source>
</evidence>
<dbReference type="EC" id="1.1.1.37" evidence="3"/>
<evidence type="ECO:0000256" key="10">
    <source>
        <dbReference type="PIRSR" id="PIRSR000102-3"/>
    </source>
</evidence>
<feature type="binding site" evidence="9">
    <location>
        <position position="91"/>
    </location>
    <ligand>
        <name>substrate</name>
    </ligand>
</feature>
<evidence type="ECO:0000256" key="8">
    <source>
        <dbReference type="PIRSR" id="PIRSR000102-1"/>
    </source>
</evidence>
<dbReference type="InterPro" id="IPR022383">
    <property type="entry name" value="Lactate/malate_DH_C"/>
</dbReference>
<reference evidence="14" key="1">
    <citation type="submission" date="2022-06" db="EMBL/GenBank/DDBJ databases">
        <authorList>
            <consortium name="SYNGENTA / RWTH Aachen University"/>
        </authorList>
    </citation>
    <scope>NUCLEOTIDE SEQUENCE</scope>
</reference>
<dbReference type="Gene3D" id="3.90.110.10">
    <property type="entry name" value="Lactate dehydrogenase/glycoside hydrolase, family 4, C-terminal"/>
    <property type="match status" value="1"/>
</dbReference>
<feature type="binding site" evidence="10">
    <location>
        <position position="98"/>
    </location>
    <ligand>
        <name>NAD(+)</name>
        <dbReference type="ChEBI" id="CHEBI:57540"/>
    </ligand>
</feature>
<evidence type="ECO:0000313" key="15">
    <source>
        <dbReference type="Proteomes" id="UP001153365"/>
    </source>
</evidence>
<organism evidence="14 15">
    <name type="scientific">Phakopsora pachyrhizi</name>
    <name type="common">Asian soybean rust disease fungus</name>
    <dbReference type="NCBI Taxonomy" id="170000"/>
    <lineage>
        <taxon>Eukaryota</taxon>
        <taxon>Fungi</taxon>
        <taxon>Dikarya</taxon>
        <taxon>Basidiomycota</taxon>
        <taxon>Pucciniomycotina</taxon>
        <taxon>Pucciniomycetes</taxon>
        <taxon>Pucciniales</taxon>
        <taxon>Phakopsoraceae</taxon>
        <taxon>Phakopsora</taxon>
    </lineage>
</organism>
<dbReference type="PANTHER" id="PTHR11540">
    <property type="entry name" value="MALATE AND LACTATE DEHYDROGENASE"/>
    <property type="match status" value="1"/>
</dbReference>
<dbReference type="Proteomes" id="UP001153365">
    <property type="component" value="Unassembled WGS sequence"/>
</dbReference>
<dbReference type="SUPFAM" id="SSF56327">
    <property type="entry name" value="LDH C-terminal domain-like"/>
    <property type="match status" value="1"/>
</dbReference>
<dbReference type="Pfam" id="PF00056">
    <property type="entry name" value="Ldh_1_N"/>
    <property type="match status" value="1"/>
</dbReference>
<evidence type="ECO:0000256" key="9">
    <source>
        <dbReference type="PIRSR" id="PIRSR000102-2"/>
    </source>
</evidence>
<dbReference type="GO" id="GO:0019752">
    <property type="term" value="P:carboxylic acid metabolic process"/>
    <property type="evidence" value="ECO:0007669"/>
    <property type="project" value="InterPro"/>
</dbReference>
<keyword evidence="6 10" id="KW-0520">NAD</keyword>
<proteinExistence type="inferred from homology"/>
<dbReference type="GO" id="GO:0006099">
    <property type="term" value="P:tricarboxylic acid cycle"/>
    <property type="evidence" value="ECO:0007669"/>
    <property type="project" value="UniProtKB-KW"/>
</dbReference>
<feature type="binding site" evidence="10">
    <location>
        <begin position="10"/>
        <end position="16"/>
    </location>
    <ligand>
        <name>NAD(+)</name>
        <dbReference type="ChEBI" id="CHEBI:57540"/>
    </ligand>
</feature>
<dbReference type="EMBL" id="CALTRL010001232">
    <property type="protein sequence ID" value="CAH7671672.1"/>
    <property type="molecule type" value="Genomic_DNA"/>
</dbReference>
<dbReference type="InterPro" id="IPR010097">
    <property type="entry name" value="Malate_DH_type1"/>
</dbReference>
<dbReference type="GO" id="GO:0030060">
    <property type="term" value="F:L-malate dehydrogenase (NAD+) activity"/>
    <property type="evidence" value="ECO:0007669"/>
    <property type="project" value="UniProtKB-EC"/>
</dbReference>
<feature type="binding site" evidence="10">
    <location>
        <position position="238"/>
    </location>
    <ligand>
        <name>NAD(+)</name>
        <dbReference type="ChEBI" id="CHEBI:57540"/>
    </ligand>
</feature>
<dbReference type="InterPro" id="IPR015955">
    <property type="entry name" value="Lactate_DH/Glyco_Ohase_4_C"/>
</dbReference>
<evidence type="ECO:0000259" key="13">
    <source>
        <dbReference type="Pfam" id="PF02866"/>
    </source>
</evidence>
<evidence type="ECO:0000256" key="1">
    <source>
        <dbReference type="ARBA" id="ARBA00008824"/>
    </source>
</evidence>
<dbReference type="FunFam" id="3.40.50.720:FF:000017">
    <property type="entry name" value="Malate dehydrogenase"/>
    <property type="match status" value="1"/>
</dbReference>
<evidence type="ECO:0000256" key="3">
    <source>
        <dbReference type="ARBA" id="ARBA00012995"/>
    </source>
</evidence>
<feature type="binding site" evidence="9">
    <location>
        <position position="85"/>
    </location>
    <ligand>
        <name>substrate</name>
    </ligand>
</feature>
<dbReference type="NCBIfam" id="TIGR01772">
    <property type="entry name" value="MDH_euk_gproteo"/>
    <property type="match status" value="1"/>
</dbReference>
<dbReference type="FunFam" id="3.90.110.10:FF:000001">
    <property type="entry name" value="Malate dehydrogenase"/>
    <property type="match status" value="1"/>
</dbReference>
<dbReference type="InterPro" id="IPR036291">
    <property type="entry name" value="NAD(P)-bd_dom_sf"/>
</dbReference>
<dbReference type="CDD" id="cd01337">
    <property type="entry name" value="MDH_glyoxysomal_mitochondrial"/>
    <property type="match status" value="1"/>
</dbReference>
<evidence type="ECO:0000256" key="11">
    <source>
        <dbReference type="RuleBase" id="RU003369"/>
    </source>
</evidence>
<dbReference type="GO" id="GO:0005829">
    <property type="term" value="C:cytosol"/>
    <property type="evidence" value="ECO:0007669"/>
    <property type="project" value="TreeGrafter"/>
</dbReference>
<sequence>MPSLKVAVLGAAGGIGQPLSLLLKQDPNITELALFDVVPPVKGVAVDISHINTPSTVTGTTADGDGLAKTLKGADLVIIPAGVPRKPGMTRDDLFNTNAGIVRNLANSIVENCPKAFICVISNPVNSTVPIVAEVLKKANVFDPKRLFGVTTLDVVRASTFAAEVSGSPEKAHQYKIPVIGGHSGVTILPLLSQSQPALPSSLLSDETKRKALVHRIQFGGDEVVQAKDGAGSATLSMAYAGFRFAQSLIRAKWLNQSGVVEMAYIYVADNEHVSTATEGLEYFSVPVELGPDGIQKLLPIGNIDDHEKEMLKACIGELKGNISKGVNFVNKL</sequence>
<dbReference type="InterPro" id="IPR001557">
    <property type="entry name" value="L-lactate/malate_DH"/>
</dbReference>
<keyword evidence="4" id="KW-0816">Tricarboxylic acid cycle</keyword>
<comment type="catalytic activity">
    <reaction evidence="7">
        <text>(S)-malate + NAD(+) = oxaloacetate + NADH + H(+)</text>
        <dbReference type="Rhea" id="RHEA:21432"/>
        <dbReference type="ChEBI" id="CHEBI:15378"/>
        <dbReference type="ChEBI" id="CHEBI:15589"/>
        <dbReference type="ChEBI" id="CHEBI:16452"/>
        <dbReference type="ChEBI" id="CHEBI:57540"/>
        <dbReference type="ChEBI" id="CHEBI:57945"/>
        <dbReference type="EC" id="1.1.1.37"/>
    </reaction>
</comment>
<comment type="caution">
    <text evidence="14">The sequence shown here is derived from an EMBL/GenBank/DDBJ whole genome shotgun (WGS) entry which is preliminary data.</text>
</comment>
<dbReference type="SUPFAM" id="SSF51735">
    <property type="entry name" value="NAD(P)-binding Rossmann-fold domains"/>
    <property type="match status" value="1"/>
</dbReference>
<evidence type="ECO:0000256" key="5">
    <source>
        <dbReference type="ARBA" id="ARBA00023002"/>
    </source>
</evidence>
<evidence type="ECO:0000256" key="4">
    <source>
        <dbReference type="ARBA" id="ARBA00022532"/>
    </source>
</evidence>
<feature type="binding site" evidence="10">
    <location>
        <begin position="121"/>
        <end position="123"/>
    </location>
    <ligand>
        <name>NAD(+)</name>
        <dbReference type="ChEBI" id="CHEBI:57540"/>
    </ligand>
</feature>
<dbReference type="AlphaFoldDB" id="A0AAV0ASP0"/>
<dbReference type="Pfam" id="PF02866">
    <property type="entry name" value="Ldh_1_C"/>
    <property type="match status" value="1"/>
</dbReference>
<feature type="active site" description="Proton acceptor" evidence="8">
    <location>
        <position position="183"/>
    </location>
</feature>
<evidence type="ECO:0000256" key="2">
    <source>
        <dbReference type="ARBA" id="ARBA00011738"/>
    </source>
</evidence>
<feature type="binding site" evidence="9">
    <location>
        <position position="157"/>
    </location>
    <ligand>
        <name>substrate</name>
    </ligand>
</feature>
<accession>A0AAV0ASP0</accession>
<protein>
    <recommendedName>
        <fullName evidence="3">malate dehydrogenase</fullName>
        <ecNumber evidence="3">1.1.1.37</ecNumber>
    </recommendedName>
</protein>
<dbReference type="Gene3D" id="3.40.50.720">
    <property type="entry name" value="NAD(P)-binding Rossmann-like Domain"/>
    <property type="match status" value="1"/>
</dbReference>
<evidence type="ECO:0000256" key="6">
    <source>
        <dbReference type="ARBA" id="ARBA00023027"/>
    </source>
</evidence>
<keyword evidence="15" id="KW-1185">Reference proteome</keyword>
<feature type="domain" description="Lactate/malate dehydrogenase C-terminal" evidence="13">
    <location>
        <begin position="151"/>
        <end position="330"/>
    </location>
</feature>
<dbReference type="PIRSF" id="PIRSF000102">
    <property type="entry name" value="Lac_mal_DH"/>
    <property type="match status" value="1"/>
</dbReference>
<keyword evidence="5 11" id="KW-0560">Oxidoreductase</keyword>
<feature type="binding site" evidence="9">
    <location>
        <position position="123"/>
    </location>
    <ligand>
        <name>substrate</name>
    </ligand>
</feature>
<comment type="subunit">
    <text evidence="2">Homodimer.</text>
</comment>
<comment type="similarity">
    <text evidence="1">Belongs to the LDH/MDH superfamily. MDH type 1 family.</text>
</comment>
<gene>
    <name evidence="14" type="ORF">PPACK8108_LOCUS6474</name>
</gene>
<name>A0AAV0ASP0_PHAPC</name>
<feature type="binding site" evidence="10">
    <location>
        <position position="36"/>
    </location>
    <ligand>
        <name>NAD(+)</name>
        <dbReference type="ChEBI" id="CHEBI:57540"/>
    </ligand>
</feature>